<comment type="caution">
    <text evidence="2">The sequence shown here is derived from an EMBL/GenBank/DDBJ whole genome shotgun (WGS) entry which is preliminary data.</text>
</comment>
<dbReference type="AlphaFoldDB" id="A3U2F1"/>
<reference evidence="2 3" key="1">
    <citation type="journal article" date="2010" name="J. Bacteriol.">
        <title>Genome sequences of Oceanicola granulosus HTCC2516(T) and Oceanicola batsensis HTCC2597(TDelta).</title>
        <authorList>
            <person name="Thrash J.C."/>
            <person name="Cho J.C."/>
            <person name="Vergin K.L."/>
            <person name="Giovannoni S.J."/>
        </authorList>
    </citation>
    <scope>NUCLEOTIDE SEQUENCE [LARGE SCALE GENOMIC DNA]</scope>
    <source>
        <strain evidence="3">ATCC BAA-863 / DSM 15984 / KCTC 12145 / HTCC2597</strain>
    </source>
</reference>
<name>A3U2F1_PSEBH</name>
<sequence length="207" mass="22401">MPPVLLAFAFVAAASAAQAQDLDRCTTSVRGETLEVGYRSDDDRVKDNRSFREWLRGEHEGLDCPAFVTLRYLTPELDDAQRGPFCLVWDSEARTYSGFAEGERDAFLACREPTRSFCERVNDTADTAALMTGLRRPGTEEEAEFLRRSSGAVILRGGDTLVTRTLSEALRGSITALLGSAVTAAGLPATATALVAVGGAVYVCRER</sequence>
<evidence type="ECO:0000256" key="1">
    <source>
        <dbReference type="SAM" id="SignalP"/>
    </source>
</evidence>
<feature type="signal peptide" evidence="1">
    <location>
        <begin position="1"/>
        <end position="19"/>
    </location>
</feature>
<proteinExistence type="predicted"/>
<evidence type="ECO:0000313" key="2">
    <source>
        <dbReference type="EMBL" id="EAQ01751.1"/>
    </source>
</evidence>
<keyword evidence="3" id="KW-1185">Reference proteome</keyword>
<dbReference type="Proteomes" id="UP000004318">
    <property type="component" value="Unassembled WGS sequence"/>
</dbReference>
<protein>
    <submittedName>
        <fullName evidence="2">Uncharacterized protein</fullName>
    </submittedName>
</protein>
<evidence type="ECO:0000313" key="3">
    <source>
        <dbReference type="Proteomes" id="UP000004318"/>
    </source>
</evidence>
<dbReference type="OrthoDB" id="7689671at2"/>
<keyword evidence="1" id="KW-0732">Signal</keyword>
<organism evidence="2 3">
    <name type="scientific">Pseudooceanicola batsensis (strain ATCC BAA-863 / DSM 15984 / KCTC 12145 / HTCC2597)</name>
    <name type="common">Oceanicola batsensis</name>
    <dbReference type="NCBI Taxonomy" id="252305"/>
    <lineage>
        <taxon>Bacteria</taxon>
        <taxon>Pseudomonadati</taxon>
        <taxon>Pseudomonadota</taxon>
        <taxon>Alphaproteobacteria</taxon>
        <taxon>Rhodobacterales</taxon>
        <taxon>Paracoccaceae</taxon>
        <taxon>Pseudooceanicola</taxon>
    </lineage>
</organism>
<dbReference type="eggNOG" id="ENOG5032QZK">
    <property type="taxonomic scope" value="Bacteria"/>
</dbReference>
<dbReference type="RefSeq" id="WP_009807199.1">
    <property type="nucleotide sequence ID" value="NZ_CH724131.1"/>
</dbReference>
<gene>
    <name evidence="2" type="ORF">OB2597_14946</name>
</gene>
<dbReference type="HOGENOM" id="CLU_1325236_0_0_5"/>
<accession>A3U2F1</accession>
<feature type="chain" id="PRO_5002660318" evidence="1">
    <location>
        <begin position="20"/>
        <end position="207"/>
    </location>
</feature>
<dbReference type="EMBL" id="AAMO01000011">
    <property type="protein sequence ID" value="EAQ01751.1"/>
    <property type="molecule type" value="Genomic_DNA"/>
</dbReference>